<evidence type="ECO:0000313" key="1">
    <source>
        <dbReference type="EMBL" id="GAG32944.1"/>
    </source>
</evidence>
<comment type="caution">
    <text evidence="1">The sequence shown here is derived from an EMBL/GenBank/DDBJ whole genome shotgun (WGS) entry which is preliminary data.</text>
</comment>
<proteinExistence type="predicted"/>
<accession>X0WPP7</accession>
<gene>
    <name evidence="1" type="ORF">S01H1_63113</name>
</gene>
<name>X0WPP7_9ZZZZ</name>
<dbReference type="EMBL" id="BARS01041504">
    <property type="protein sequence ID" value="GAG32944.1"/>
    <property type="molecule type" value="Genomic_DNA"/>
</dbReference>
<dbReference type="AlphaFoldDB" id="X0WPP7"/>
<organism evidence="1">
    <name type="scientific">marine sediment metagenome</name>
    <dbReference type="NCBI Taxonomy" id="412755"/>
    <lineage>
        <taxon>unclassified sequences</taxon>
        <taxon>metagenomes</taxon>
        <taxon>ecological metagenomes</taxon>
    </lineage>
</organism>
<protein>
    <submittedName>
        <fullName evidence="1">Uncharacterized protein</fullName>
    </submittedName>
</protein>
<reference evidence="1" key="1">
    <citation type="journal article" date="2014" name="Front. Microbiol.">
        <title>High frequency of phylogenetically diverse reductive dehalogenase-homologous genes in deep subseafloor sedimentary metagenomes.</title>
        <authorList>
            <person name="Kawai M."/>
            <person name="Futagami T."/>
            <person name="Toyoda A."/>
            <person name="Takaki Y."/>
            <person name="Nishi S."/>
            <person name="Hori S."/>
            <person name="Arai W."/>
            <person name="Tsubouchi T."/>
            <person name="Morono Y."/>
            <person name="Uchiyama I."/>
            <person name="Ito T."/>
            <person name="Fujiyama A."/>
            <person name="Inagaki F."/>
            <person name="Takami H."/>
        </authorList>
    </citation>
    <scope>NUCLEOTIDE SEQUENCE</scope>
    <source>
        <strain evidence="1">Expedition CK06-06</strain>
    </source>
</reference>
<sequence length="74" mass="8289">MKGVTMDQTKLTSALRGLECDLEQIENEISHDCFARKPEDREKKRAHRALTGQYNAVLAKLNELTTDNRNGGAS</sequence>